<dbReference type="InterPro" id="IPR009056">
    <property type="entry name" value="Cyt_c-like_dom"/>
</dbReference>
<gene>
    <name evidence="6" type="ORF">TRN7648_03158</name>
</gene>
<dbReference type="GO" id="GO:0020037">
    <property type="term" value="F:heme binding"/>
    <property type="evidence" value="ECO:0007669"/>
    <property type="project" value="InterPro"/>
</dbReference>
<dbReference type="GO" id="GO:0046872">
    <property type="term" value="F:metal ion binding"/>
    <property type="evidence" value="ECO:0007669"/>
    <property type="project" value="UniProtKB-KW"/>
</dbReference>
<dbReference type="GO" id="GO:0009055">
    <property type="term" value="F:electron transfer activity"/>
    <property type="evidence" value="ECO:0007669"/>
    <property type="project" value="InterPro"/>
</dbReference>
<evidence type="ECO:0000259" key="5">
    <source>
        <dbReference type="PROSITE" id="PS51007"/>
    </source>
</evidence>
<dbReference type="STRING" id="441103.TRN7648_03158"/>
<keyword evidence="2 4" id="KW-0479">Metal-binding</keyword>
<dbReference type="InterPro" id="IPR036909">
    <property type="entry name" value="Cyt_c-like_dom_sf"/>
</dbReference>
<name>A0A0P1H1L0_9RHOB</name>
<dbReference type="OrthoDB" id="7365807at2"/>
<evidence type="ECO:0000313" key="7">
    <source>
        <dbReference type="Proteomes" id="UP000054935"/>
    </source>
</evidence>
<keyword evidence="1 4" id="KW-0349">Heme</keyword>
<evidence type="ECO:0000313" key="6">
    <source>
        <dbReference type="EMBL" id="CUH80773.1"/>
    </source>
</evidence>
<accession>A0A0P1H1L0</accession>
<evidence type="ECO:0000256" key="4">
    <source>
        <dbReference type="PROSITE-ProRule" id="PRU00433"/>
    </source>
</evidence>
<protein>
    <recommendedName>
        <fullName evidence="5">Cytochrome c domain-containing protein</fullName>
    </recommendedName>
</protein>
<reference evidence="6 7" key="1">
    <citation type="submission" date="2015-09" db="EMBL/GenBank/DDBJ databases">
        <authorList>
            <consortium name="Swine Surveillance"/>
        </authorList>
    </citation>
    <scope>NUCLEOTIDE SEQUENCE [LARGE SCALE GENOMIC DNA]</scope>
    <source>
        <strain evidence="6 7">CECT 7648</strain>
    </source>
</reference>
<evidence type="ECO:0000256" key="2">
    <source>
        <dbReference type="ARBA" id="ARBA00022723"/>
    </source>
</evidence>
<dbReference type="RefSeq" id="WP_058248619.1">
    <property type="nucleotide sequence ID" value="NZ_CYSE01000006.1"/>
</dbReference>
<dbReference type="PROSITE" id="PS51007">
    <property type="entry name" value="CYTC"/>
    <property type="match status" value="1"/>
</dbReference>
<sequence length="247" mass="26462">MGAIRAAIWVLIWAVLPLGASAQDRLVRLYAPAPLVDSGLMRHILPRFTLKHQVRVELVPLEDAGLVFGPDGVALFQGAGAVWHMDQRSPDAATQRLADWLTSDVGRNTVTSFAPEGVALFTLPQPKARAVAEVALTGDADLGLTVSRVKCTRCHAVDAQTAMAGIGSTPSFAVLRSLPDWEERFSIFYALNPHPAFTLITDVSEPFPEDRPSPIVPIELTLDEVEAVLAYVAGMAAADLGAPLAHQ</sequence>
<dbReference type="SUPFAM" id="SSF46626">
    <property type="entry name" value="Cytochrome c"/>
    <property type="match status" value="1"/>
</dbReference>
<keyword evidence="3 4" id="KW-0408">Iron</keyword>
<dbReference type="EMBL" id="CYSE01000006">
    <property type="protein sequence ID" value="CUH80773.1"/>
    <property type="molecule type" value="Genomic_DNA"/>
</dbReference>
<organism evidence="6 7">
    <name type="scientific">Tropicibacter naphthalenivorans</name>
    <dbReference type="NCBI Taxonomy" id="441103"/>
    <lineage>
        <taxon>Bacteria</taxon>
        <taxon>Pseudomonadati</taxon>
        <taxon>Pseudomonadota</taxon>
        <taxon>Alphaproteobacteria</taxon>
        <taxon>Rhodobacterales</taxon>
        <taxon>Roseobacteraceae</taxon>
        <taxon>Tropicibacter</taxon>
    </lineage>
</organism>
<dbReference type="AlphaFoldDB" id="A0A0P1H1L0"/>
<dbReference type="Proteomes" id="UP000054935">
    <property type="component" value="Unassembled WGS sequence"/>
</dbReference>
<proteinExistence type="predicted"/>
<feature type="domain" description="Cytochrome c" evidence="5">
    <location>
        <begin position="138"/>
        <end position="236"/>
    </location>
</feature>
<evidence type="ECO:0000256" key="3">
    <source>
        <dbReference type="ARBA" id="ARBA00023004"/>
    </source>
</evidence>
<evidence type="ECO:0000256" key="1">
    <source>
        <dbReference type="ARBA" id="ARBA00022617"/>
    </source>
</evidence>
<keyword evidence="7" id="KW-1185">Reference proteome</keyword>